<dbReference type="AlphaFoldDB" id="A0A8X6WR89"/>
<dbReference type="CDD" id="cd00165">
    <property type="entry name" value="S4"/>
    <property type="match status" value="1"/>
</dbReference>
<dbReference type="Proteomes" id="UP000886998">
    <property type="component" value="Unassembled WGS sequence"/>
</dbReference>
<keyword evidence="5" id="KW-1185">Reference proteome</keyword>
<dbReference type="SUPFAM" id="SSF55174">
    <property type="entry name" value="Alpha-L RNA-binding motif"/>
    <property type="match status" value="1"/>
</dbReference>
<protein>
    <submittedName>
        <fullName evidence="4">S4 RNA-binding domain-containing protein</fullName>
    </submittedName>
</protein>
<dbReference type="Gene3D" id="3.10.290.10">
    <property type="entry name" value="RNA-binding S4 domain"/>
    <property type="match status" value="1"/>
</dbReference>
<evidence type="ECO:0000256" key="2">
    <source>
        <dbReference type="SAM" id="MobiDB-lite"/>
    </source>
</evidence>
<dbReference type="InterPro" id="IPR057896">
    <property type="entry name" value="MTRES1_C"/>
</dbReference>
<evidence type="ECO:0000313" key="5">
    <source>
        <dbReference type="Proteomes" id="UP000886998"/>
    </source>
</evidence>
<dbReference type="PANTHER" id="PTHR13633:SF3">
    <property type="entry name" value="MITOCHONDRIAL TRANSCRIPTION RESCUE FACTOR 1"/>
    <property type="match status" value="1"/>
</dbReference>
<feature type="compositionally biased region" description="Acidic residues" evidence="2">
    <location>
        <begin position="79"/>
        <end position="96"/>
    </location>
</feature>
<dbReference type="GO" id="GO:0003723">
    <property type="term" value="F:RNA binding"/>
    <property type="evidence" value="ECO:0007669"/>
    <property type="project" value="UniProtKB-KW"/>
</dbReference>
<feature type="domain" description="Mitochondrial transcription rescue factor 1 C-terminal" evidence="3">
    <location>
        <begin position="108"/>
        <end position="205"/>
    </location>
</feature>
<keyword evidence="1" id="KW-0694">RNA-binding</keyword>
<dbReference type="Pfam" id="PF25818">
    <property type="entry name" value="MTRES1_C"/>
    <property type="match status" value="1"/>
</dbReference>
<dbReference type="GO" id="GO:0005739">
    <property type="term" value="C:mitochondrion"/>
    <property type="evidence" value="ECO:0007669"/>
    <property type="project" value="TreeGrafter"/>
</dbReference>
<dbReference type="OrthoDB" id="4150at2759"/>
<reference evidence="4" key="1">
    <citation type="submission" date="2020-08" db="EMBL/GenBank/DDBJ databases">
        <title>Multicomponent nature underlies the extraordinary mechanical properties of spider dragline silk.</title>
        <authorList>
            <person name="Kono N."/>
            <person name="Nakamura H."/>
            <person name="Mori M."/>
            <person name="Yoshida Y."/>
            <person name="Ohtoshi R."/>
            <person name="Malay A.D."/>
            <person name="Moran D.A.P."/>
            <person name="Tomita M."/>
            <person name="Numata K."/>
            <person name="Arakawa K."/>
        </authorList>
    </citation>
    <scope>NUCLEOTIDE SEQUENCE</scope>
</reference>
<comment type="caution">
    <text evidence="4">The sequence shown here is derived from an EMBL/GenBank/DDBJ whole genome shotgun (WGS) entry which is preliminary data.</text>
</comment>
<dbReference type="PANTHER" id="PTHR13633">
    <property type="entry name" value="MITOCHONDRIAL TRANSCRIPTION RESCUE FACTOR 1"/>
    <property type="match status" value="1"/>
</dbReference>
<evidence type="ECO:0000313" key="4">
    <source>
        <dbReference type="EMBL" id="GFY39967.1"/>
    </source>
</evidence>
<organism evidence="4 5">
    <name type="scientific">Trichonephila inaurata madagascariensis</name>
    <dbReference type="NCBI Taxonomy" id="2747483"/>
    <lineage>
        <taxon>Eukaryota</taxon>
        <taxon>Metazoa</taxon>
        <taxon>Ecdysozoa</taxon>
        <taxon>Arthropoda</taxon>
        <taxon>Chelicerata</taxon>
        <taxon>Arachnida</taxon>
        <taxon>Araneae</taxon>
        <taxon>Araneomorphae</taxon>
        <taxon>Entelegynae</taxon>
        <taxon>Araneoidea</taxon>
        <taxon>Nephilidae</taxon>
        <taxon>Trichonephila</taxon>
        <taxon>Trichonephila inaurata</taxon>
    </lineage>
</organism>
<evidence type="ECO:0000259" key="3">
    <source>
        <dbReference type="Pfam" id="PF25818"/>
    </source>
</evidence>
<name>A0A8X6WR89_9ARAC</name>
<dbReference type="EMBL" id="BMAV01001602">
    <property type="protein sequence ID" value="GFY39967.1"/>
    <property type="molecule type" value="Genomic_DNA"/>
</dbReference>
<dbReference type="PROSITE" id="PS50889">
    <property type="entry name" value="S4"/>
    <property type="match status" value="1"/>
</dbReference>
<dbReference type="InterPro" id="IPR036986">
    <property type="entry name" value="S4_RNA-bd_sf"/>
</dbReference>
<evidence type="ECO:0000256" key="1">
    <source>
        <dbReference type="PROSITE-ProRule" id="PRU00182"/>
    </source>
</evidence>
<dbReference type="GO" id="GO:1903108">
    <property type="term" value="P:regulation of mitochondrial transcription"/>
    <property type="evidence" value="ECO:0007669"/>
    <property type="project" value="TreeGrafter"/>
</dbReference>
<feature type="region of interest" description="Disordered" evidence="2">
    <location>
        <begin position="73"/>
        <end position="96"/>
    </location>
</feature>
<sequence>MSVKILQNCKKINLFALFRYHSRISSTINRENFYKSRGTSIEHNPFMCTYMLFLTTPNNLSIIAQRHYARKKKTSKQQEEEEEEESDEDETYESLEPDEMGDTFNLITKSVPSMRLDSIVKAGLGITKKKVEKEFYASHIRVNSEKVLKKATTVYPEDEIDLIKGYSPENSRFLLVDRIIVKSIGKVTGTGNYPVKMQVFKSLTIENYPEPWTKSSTRATDDDWK</sequence>
<gene>
    <name evidence="4" type="primary">AVEN_22412_1</name>
    <name evidence="4" type="ORF">TNIN_481562</name>
</gene>
<accession>A0A8X6WR89</accession>
<proteinExistence type="predicted"/>